<feature type="domain" description="Polymerase/histidinol phosphatase N-terminal" evidence="2">
    <location>
        <begin position="2"/>
        <end position="67"/>
    </location>
</feature>
<proteinExistence type="predicted"/>
<evidence type="ECO:0000256" key="1">
    <source>
        <dbReference type="SAM" id="MobiDB-lite"/>
    </source>
</evidence>
<reference evidence="4" key="2">
    <citation type="submission" date="2023-05" db="EMBL/GenBank/DDBJ databases">
        <title>Genomic Catalog of Human Bladder Bacteria.</title>
        <authorList>
            <person name="Du J."/>
        </authorList>
    </citation>
    <scope>NUCLEOTIDE SEQUENCE</scope>
    <source>
        <strain evidence="4">UMB1304A</strain>
    </source>
</reference>
<feature type="region of interest" description="Disordered" evidence="1">
    <location>
        <begin position="1"/>
        <end position="20"/>
    </location>
</feature>
<dbReference type="Gene3D" id="3.20.20.140">
    <property type="entry name" value="Metal-dependent hydrolases"/>
    <property type="match status" value="1"/>
</dbReference>
<dbReference type="InterPro" id="IPR052018">
    <property type="entry name" value="PHP_domain"/>
</dbReference>
<evidence type="ECO:0000313" key="5">
    <source>
        <dbReference type="Proteomes" id="UP000054404"/>
    </source>
</evidence>
<protein>
    <submittedName>
        <fullName evidence="4">PHP domain-containing protein</fullName>
    </submittedName>
</protein>
<dbReference type="Proteomes" id="UP001225576">
    <property type="component" value="Unassembled WGS sequence"/>
</dbReference>
<dbReference type="RefSeq" id="WP_062613932.1">
    <property type="nucleotide sequence ID" value="NZ_CAUPHE010000010.1"/>
</dbReference>
<feature type="compositionally biased region" description="Polar residues" evidence="1">
    <location>
        <begin position="11"/>
        <end position="20"/>
    </location>
</feature>
<dbReference type="AlphaFoldDB" id="A0A0W1KIE5"/>
<dbReference type="InterPro" id="IPR004013">
    <property type="entry name" value="PHP_dom"/>
</dbReference>
<accession>A0A0W1KIE5</accession>
<dbReference type="PATRIC" id="fig|59561.3.peg.1389"/>
<reference evidence="3 5" key="1">
    <citation type="submission" date="2015-11" db="EMBL/GenBank/DDBJ databases">
        <title>Draft Genome Sequence of the Type Strain Trueperella bernardiae LCDC 89-0504T, Isolated from Blood Culture.</title>
        <authorList>
            <person name="Bernier A.-M."/>
            <person name="Bernard K."/>
        </authorList>
    </citation>
    <scope>NUCLEOTIDE SEQUENCE [LARGE SCALE GENOMIC DNA]</scope>
    <source>
        <strain evidence="3 5">LCDC 89-0504</strain>
    </source>
</reference>
<evidence type="ECO:0000313" key="3">
    <source>
        <dbReference type="EMBL" id="KTF03796.1"/>
    </source>
</evidence>
<dbReference type="EMBL" id="LNIZ01000006">
    <property type="protein sequence ID" value="KTF03796.1"/>
    <property type="molecule type" value="Genomic_DNA"/>
</dbReference>
<dbReference type="InterPro" id="IPR003141">
    <property type="entry name" value="Pol/His_phosphatase_N"/>
</dbReference>
<dbReference type="CDD" id="cd07438">
    <property type="entry name" value="PHP_HisPPase_AMP"/>
    <property type="match status" value="1"/>
</dbReference>
<dbReference type="Pfam" id="PF02811">
    <property type="entry name" value="PHP"/>
    <property type="match status" value="1"/>
</dbReference>
<dbReference type="SUPFAM" id="SSF89550">
    <property type="entry name" value="PHP domain-like"/>
    <property type="match status" value="1"/>
</dbReference>
<dbReference type="GO" id="GO:0004534">
    <property type="term" value="F:5'-3' RNA exonuclease activity"/>
    <property type="evidence" value="ECO:0007669"/>
    <property type="project" value="TreeGrafter"/>
</dbReference>
<dbReference type="GO" id="GO:0035312">
    <property type="term" value="F:5'-3' DNA exonuclease activity"/>
    <property type="evidence" value="ECO:0007669"/>
    <property type="project" value="TreeGrafter"/>
</dbReference>
<evidence type="ECO:0000313" key="4">
    <source>
        <dbReference type="EMBL" id="MDK8602337.1"/>
    </source>
</evidence>
<comment type="caution">
    <text evidence="3">The sequence shown here is derived from an EMBL/GenBank/DDBJ whole genome shotgun (WGS) entry which is preliminary data.</text>
</comment>
<feature type="compositionally biased region" description="Basic and acidic residues" evidence="1">
    <location>
        <begin position="1"/>
        <end position="10"/>
    </location>
</feature>
<organism evidence="3 5">
    <name type="scientific">Trueperella bernardiae</name>
    <dbReference type="NCBI Taxonomy" id="59561"/>
    <lineage>
        <taxon>Bacteria</taxon>
        <taxon>Bacillati</taxon>
        <taxon>Actinomycetota</taxon>
        <taxon>Actinomycetes</taxon>
        <taxon>Actinomycetales</taxon>
        <taxon>Actinomycetaceae</taxon>
        <taxon>Trueperella</taxon>
    </lineage>
</organism>
<sequence>MIDLHTHSARSDGTQSPTELMNSARDAGLTCVGLTDHDTISGWDEAGRAVARTGVSLVRGMEVTSQFHDDGGRVSVHMLAYLFDPSAPKLSAHRQQLQERRADRARQIVDRLAQDFNLTWDAVADVAGEGAVVGRPHIADALIAAGVVASREEAFAQLLHPRGKYYVPNYSPDVFDVISWINAAGGRAVFAHPMAATRGKTVPLEALDEMAEAGLFGVEVDHRDNPLERREELRQRARSLELFQFGSSDYHGAGKPNRLGEHTTDSDTLAALEEGAFLEVIRP</sequence>
<keyword evidence="5" id="KW-1185">Reference proteome</keyword>
<dbReference type="STRING" id="59561.AQZ59_01395"/>
<evidence type="ECO:0000259" key="2">
    <source>
        <dbReference type="SMART" id="SM00481"/>
    </source>
</evidence>
<dbReference type="Gene3D" id="1.10.150.650">
    <property type="match status" value="1"/>
</dbReference>
<dbReference type="EMBL" id="JASPDQ010000019">
    <property type="protein sequence ID" value="MDK8602337.1"/>
    <property type="molecule type" value="Genomic_DNA"/>
</dbReference>
<name>A0A0W1KIE5_9ACTO</name>
<dbReference type="PANTHER" id="PTHR42924">
    <property type="entry name" value="EXONUCLEASE"/>
    <property type="match status" value="1"/>
</dbReference>
<dbReference type="Proteomes" id="UP000054404">
    <property type="component" value="Unassembled WGS sequence"/>
</dbReference>
<dbReference type="SMART" id="SM00481">
    <property type="entry name" value="POLIIIAc"/>
    <property type="match status" value="1"/>
</dbReference>
<dbReference type="OrthoDB" id="9804333at2"/>
<gene>
    <name evidence="3" type="ORF">AQZ59_01395</name>
    <name evidence="4" type="ORF">QP858_07700</name>
</gene>
<dbReference type="InterPro" id="IPR016195">
    <property type="entry name" value="Pol/histidinol_Pase-like"/>
</dbReference>
<dbReference type="PANTHER" id="PTHR42924:SF3">
    <property type="entry name" value="POLYMERASE_HISTIDINOL PHOSPHATASE N-TERMINAL DOMAIN-CONTAINING PROTEIN"/>
    <property type="match status" value="1"/>
</dbReference>